<sequence>MAKTLEANPNLFLKLAATSMGLTMATAKLYSYCSHIIKEAKADLEFMNELEQAYASAVDEDTYFAEKFVKISAEADKITLEIEKCHVC</sequence>
<dbReference type="EMBL" id="JAJHJB010000034">
    <property type="protein sequence ID" value="MCC5467509.1"/>
    <property type="molecule type" value="Genomic_DNA"/>
</dbReference>
<protein>
    <submittedName>
        <fullName evidence="1">Uncharacterized protein</fullName>
    </submittedName>
</protein>
<organism evidence="1 2">
    <name type="scientific">Pelosinus baikalensis</name>
    <dbReference type="NCBI Taxonomy" id="2892015"/>
    <lineage>
        <taxon>Bacteria</taxon>
        <taxon>Bacillati</taxon>
        <taxon>Bacillota</taxon>
        <taxon>Negativicutes</taxon>
        <taxon>Selenomonadales</taxon>
        <taxon>Sporomusaceae</taxon>
        <taxon>Pelosinus</taxon>
    </lineage>
</organism>
<dbReference type="RefSeq" id="WP_229536497.1">
    <property type="nucleotide sequence ID" value="NZ_JAJHJB010000034.1"/>
</dbReference>
<keyword evidence="2" id="KW-1185">Reference proteome</keyword>
<reference evidence="1" key="1">
    <citation type="submission" date="2021-11" db="EMBL/GenBank/DDBJ databases">
        <title>Description of a new species Pelosinus isolated from the bottom sediments of Lake Baikal.</title>
        <authorList>
            <person name="Zakharyuk A."/>
        </authorList>
    </citation>
    <scope>NUCLEOTIDE SEQUENCE</scope>
    <source>
        <strain evidence="1">Bkl1</strain>
    </source>
</reference>
<evidence type="ECO:0000313" key="2">
    <source>
        <dbReference type="Proteomes" id="UP001165492"/>
    </source>
</evidence>
<dbReference type="Proteomes" id="UP001165492">
    <property type="component" value="Unassembled WGS sequence"/>
</dbReference>
<name>A0ABS8HWH4_9FIRM</name>
<proteinExistence type="predicted"/>
<accession>A0ABS8HWH4</accession>
<gene>
    <name evidence="1" type="ORF">LMF89_19415</name>
</gene>
<evidence type="ECO:0000313" key="1">
    <source>
        <dbReference type="EMBL" id="MCC5467509.1"/>
    </source>
</evidence>
<comment type="caution">
    <text evidence="1">The sequence shown here is derived from an EMBL/GenBank/DDBJ whole genome shotgun (WGS) entry which is preliminary data.</text>
</comment>